<evidence type="ECO:0000256" key="11">
    <source>
        <dbReference type="SAM" id="Phobius"/>
    </source>
</evidence>
<dbReference type="Gene3D" id="3.90.550.10">
    <property type="entry name" value="Spore Coat Polysaccharide Biosynthesis Protein SpsA, Chain A"/>
    <property type="match status" value="1"/>
</dbReference>
<keyword evidence="2" id="KW-0328">Glycosyltransferase</keyword>
<dbReference type="GO" id="GO:0016760">
    <property type="term" value="F:cellulose synthase (UDP-forming) activity"/>
    <property type="evidence" value="ECO:0007669"/>
    <property type="project" value="InterPro"/>
</dbReference>
<dbReference type="Proteomes" id="UP001085076">
    <property type="component" value="Miscellaneous, Linkage group lg03"/>
</dbReference>
<feature type="transmembrane region" description="Helical" evidence="11">
    <location>
        <begin position="21"/>
        <end position="40"/>
    </location>
</feature>
<dbReference type="Pfam" id="PF03552">
    <property type="entry name" value="Cellulose_synt"/>
    <property type="match status" value="2"/>
</dbReference>
<evidence type="ECO:0000256" key="8">
    <source>
        <dbReference type="PIRSR" id="PIRSR605150-1"/>
    </source>
</evidence>
<feature type="transmembrane region" description="Helical" evidence="11">
    <location>
        <begin position="724"/>
        <end position="744"/>
    </location>
</feature>
<accession>A0A9D5HHQ0</accession>
<comment type="subcellular location">
    <subcellularLocation>
        <location evidence="1">Endomembrane system</location>
        <topology evidence="1">Multi-pass membrane protein</topology>
    </subcellularLocation>
</comment>
<evidence type="ECO:0000256" key="6">
    <source>
        <dbReference type="ARBA" id="ARBA00023136"/>
    </source>
</evidence>
<proteinExistence type="predicted"/>
<feature type="binding site" evidence="10">
    <location>
        <position position="267"/>
    </location>
    <ligand>
        <name>Mn(2+)</name>
        <dbReference type="ChEBI" id="CHEBI:29035"/>
    </ligand>
</feature>
<evidence type="ECO:0000313" key="13">
    <source>
        <dbReference type="Proteomes" id="UP001085076"/>
    </source>
</evidence>
<dbReference type="GO" id="GO:0071669">
    <property type="term" value="P:plant-type cell wall organization or biogenesis"/>
    <property type="evidence" value="ECO:0007669"/>
    <property type="project" value="UniProtKB-ARBA"/>
</dbReference>
<feature type="binding site" evidence="10">
    <location>
        <position position="291"/>
    </location>
    <ligand>
        <name>Mn(2+)</name>
        <dbReference type="ChEBI" id="CHEBI:29035"/>
    </ligand>
</feature>
<keyword evidence="3" id="KW-0808">Transferase</keyword>
<feature type="active site" evidence="8">
    <location>
        <position position="459"/>
    </location>
</feature>
<dbReference type="GO" id="GO:0016020">
    <property type="term" value="C:membrane"/>
    <property type="evidence" value="ECO:0007669"/>
    <property type="project" value="InterPro"/>
</dbReference>
<evidence type="ECO:0000256" key="5">
    <source>
        <dbReference type="ARBA" id="ARBA00022989"/>
    </source>
</evidence>
<reference evidence="12" key="2">
    <citation type="journal article" date="2022" name="Hortic Res">
        <title>The genome of Dioscorea zingiberensis sheds light on the biosynthesis, origin and evolution of the medicinally important diosgenin saponins.</title>
        <authorList>
            <person name="Li Y."/>
            <person name="Tan C."/>
            <person name="Li Z."/>
            <person name="Guo J."/>
            <person name="Li S."/>
            <person name="Chen X."/>
            <person name="Wang C."/>
            <person name="Dai X."/>
            <person name="Yang H."/>
            <person name="Song W."/>
            <person name="Hou L."/>
            <person name="Xu J."/>
            <person name="Tong Z."/>
            <person name="Xu A."/>
            <person name="Yuan X."/>
            <person name="Wang W."/>
            <person name="Yang Q."/>
            <person name="Chen L."/>
            <person name="Sun Z."/>
            <person name="Wang K."/>
            <person name="Pan B."/>
            <person name="Chen J."/>
            <person name="Bao Y."/>
            <person name="Liu F."/>
            <person name="Qi X."/>
            <person name="Gang D.R."/>
            <person name="Wen J."/>
            <person name="Li J."/>
        </authorList>
    </citation>
    <scope>NUCLEOTIDE SEQUENCE</scope>
    <source>
        <strain evidence="12">Dzin_1.0</strain>
    </source>
</reference>
<evidence type="ECO:0000256" key="2">
    <source>
        <dbReference type="ARBA" id="ARBA00022676"/>
    </source>
</evidence>
<evidence type="ECO:0000256" key="3">
    <source>
        <dbReference type="ARBA" id="ARBA00022679"/>
    </source>
</evidence>
<feature type="transmembrane region" description="Helical" evidence="11">
    <location>
        <begin position="695"/>
        <end position="712"/>
    </location>
</feature>
<dbReference type="EMBL" id="JAGGNH010000003">
    <property type="protein sequence ID" value="KAJ0976879.1"/>
    <property type="molecule type" value="Genomic_DNA"/>
</dbReference>
<name>A0A9D5HHQ0_9LILI</name>
<dbReference type="GO" id="GO:0030244">
    <property type="term" value="P:cellulose biosynthetic process"/>
    <property type="evidence" value="ECO:0007669"/>
    <property type="project" value="InterPro"/>
</dbReference>
<feature type="transmembrane region" description="Helical" evidence="11">
    <location>
        <begin position="659"/>
        <end position="683"/>
    </location>
</feature>
<keyword evidence="4 11" id="KW-0812">Transmembrane</keyword>
<gene>
    <name evidence="12" type="ORF">J5N97_012353</name>
</gene>
<dbReference type="PANTHER" id="PTHR13301">
    <property type="entry name" value="X-BOX TRANSCRIPTION FACTOR-RELATED"/>
    <property type="match status" value="1"/>
</dbReference>
<feature type="active site" evidence="8">
    <location>
        <position position="134"/>
    </location>
</feature>
<feature type="binding site" evidence="9">
    <location>
        <position position="134"/>
    </location>
    <ligand>
        <name>UDP-alpha-D-glucose</name>
        <dbReference type="ChEBI" id="CHEBI:58885"/>
    </ligand>
</feature>
<keyword evidence="5 11" id="KW-1133">Transmembrane helix</keyword>
<dbReference type="GO" id="GO:0071555">
    <property type="term" value="P:cell wall organization"/>
    <property type="evidence" value="ECO:0007669"/>
    <property type="project" value="UniProtKB-KW"/>
</dbReference>
<comment type="caution">
    <text evidence="12">The sequence shown here is derived from an EMBL/GenBank/DDBJ whole genome shotgun (WGS) entry which is preliminary data.</text>
</comment>
<evidence type="ECO:0000313" key="12">
    <source>
        <dbReference type="EMBL" id="KAJ0976879.1"/>
    </source>
</evidence>
<protein>
    <recommendedName>
        <fullName evidence="14">Cellulose synthase-like protein H1</fullName>
    </recommendedName>
</protein>
<keyword evidence="6 11" id="KW-0472">Membrane</keyword>
<feature type="transmembrane region" description="Helical" evidence="11">
    <location>
        <begin position="46"/>
        <end position="69"/>
    </location>
</feature>
<dbReference type="GO" id="GO:0012505">
    <property type="term" value="C:endomembrane system"/>
    <property type="evidence" value="ECO:0007669"/>
    <property type="project" value="UniProtKB-SubCell"/>
</dbReference>
<evidence type="ECO:0008006" key="14">
    <source>
        <dbReference type="Google" id="ProtNLM"/>
    </source>
</evidence>
<keyword evidence="13" id="KW-1185">Reference proteome</keyword>
<dbReference type="InterPro" id="IPR005150">
    <property type="entry name" value="Cellulose_synth"/>
</dbReference>
<dbReference type="InterPro" id="IPR029044">
    <property type="entry name" value="Nucleotide-diphossugar_trans"/>
</dbReference>
<feature type="transmembrane region" description="Helical" evidence="11">
    <location>
        <begin position="608"/>
        <end position="627"/>
    </location>
</feature>
<feature type="transmembrane region" description="Helical" evidence="11">
    <location>
        <begin position="571"/>
        <end position="587"/>
    </location>
</feature>
<evidence type="ECO:0000256" key="1">
    <source>
        <dbReference type="ARBA" id="ARBA00004127"/>
    </source>
</evidence>
<dbReference type="AlphaFoldDB" id="A0A9D5HHQ0"/>
<dbReference type="SUPFAM" id="SSF53448">
    <property type="entry name" value="Nucleotide-diphospho-sugar transferases"/>
    <property type="match status" value="1"/>
</dbReference>
<feature type="binding site" evidence="9">
    <location>
        <position position="105"/>
    </location>
    <ligand>
        <name>UDP-alpha-D-glucose</name>
        <dbReference type="ChEBI" id="CHEBI:58885"/>
    </ligand>
</feature>
<evidence type="ECO:0000256" key="10">
    <source>
        <dbReference type="PIRSR" id="PIRSR605150-3"/>
    </source>
</evidence>
<sequence length="745" mass="84024">MATSYSLPLQERVPLKNTLQRTSDLLILLLLLSLLSYRLISLHAHGFLFLLSFLCESWFTFIWILITFVKWSPVSFKTYPQNLLKKFDELPAVDMFVTTADPKLEPPIITVNTVLSLLTVEYPVEKLACYVSDDGASPATFYSLVQASNFAKLWVPFCKKYDVRVRAPSVYFSTEFSPSSSPDFVKDWKHVKDEYEKLCRRIENACKDEHAEVLKSDEFADFSEIERGNHPSIVKVIWENKNEVEDGIPHLIYVSREKRPNHPHHFKAGAMNVLARVSGVMTNAPFMLNVDCDMFANNPEVVLHGMCLLFGFPHEIHSGYVQAPQQFHGGLQDDPFGNQLVVFQRKIGGGMAGLQGPLYAGTGCFHRRKAIYGSPPDLPQFHKHDVVSNKEPQLVFGDSRELLDSAVHIMSENIEFRSANFIDISRRIEAAKRVASCTYEFNTCWGKEIGWVYGSMTEDILTGLRIQAMGWESKYLTLDPVAFLGNAPTGGPASLTQHKRWATGLLEVLLGPNNPLLAVIYKSLRFRQFLAYLMLNVWAVRSSIELCYSVLPAYCFLKNTSFLPKVNEPAMLIPLGLFISYNVGTLMEYWECGLTTRAWWNNQRMQRIYALTSWLFGLIGVVLKLMGLSETIFEVTRKDQNSDDGKLDPRRFTFDSSPVFVPGTAVVLLNVVALVVGLVRIMVNGGEEEEGDGTGVGEFVCSVWVVLSFWPFVKGFFGKGSYGIPWGTIFKAAALVLLFVQMFVK</sequence>
<organism evidence="12 13">
    <name type="scientific">Dioscorea zingiberensis</name>
    <dbReference type="NCBI Taxonomy" id="325984"/>
    <lineage>
        <taxon>Eukaryota</taxon>
        <taxon>Viridiplantae</taxon>
        <taxon>Streptophyta</taxon>
        <taxon>Embryophyta</taxon>
        <taxon>Tracheophyta</taxon>
        <taxon>Spermatophyta</taxon>
        <taxon>Magnoliopsida</taxon>
        <taxon>Liliopsida</taxon>
        <taxon>Dioscoreales</taxon>
        <taxon>Dioscoreaceae</taxon>
        <taxon>Dioscorea</taxon>
    </lineage>
</organism>
<evidence type="ECO:0000256" key="9">
    <source>
        <dbReference type="PIRSR" id="PIRSR605150-2"/>
    </source>
</evidence>
<evidence type="ECO:0000256" key="4">
    <source>
        <dbReference type="ARBA" id="ARBA00022692"/>
    </source>
</evidence>
<reference evidence="12" key="1">
    <citation type="submission" date="2021-03" db="EMBL/GenBank/DDBJ databases">
        <authorList>
            <person name="Li Z."/>
            <person name="Yang C."/>
        </authorList>
    </citation>
    <scope>NUCLEOTIDE SEQUENCE</scope>
    <source>
        <strain evidence="12">Dzin_1.0</strain>
        <tissue evidence="12">Leaf</tissue>
    </source>
</reference>
<evidence type="ECO:0000256" key="7">
    <source>
        <dbReference type="ARBA" id="ARBA00023316"/>
    </source>
</evidence>
<keyword evidence="7" id="KW-0961">Cell wall biogenesis/degradation</keyword>
<dbReference type="OrthoDB" id="72851at2759"/>